<protein>
    <submittedName>
        <fullName evidence="1">Uncharacterized protein</fullName>
    </submittedName>
</protein>
<reference evidence="1 2" key="1">
    <citation type="journal article" date="2015" name="Genome Biol. Evol.">
        <title>Phylogenomic analyses indicate that early fungi evolved digesting cell walls of algal ancestors of land plants.</title>
        <authorList>
            <person name="Chang Y."/>
            <person name="Wang S."/>
            <person name="Sekimoto S."/>
            <person name="Aerts A.L."/>
            <person name="Choi C."/>
            <person name="Clum A."/>
            <person name="LaButti K.M."/>
            <person name="Lindquist E.A."/>
            <person name="Yee Ngan C."/>
            <person name="Ohm R.A."/>
            <person name="Salamov A.A."/>
            <person name="Grigoriev I.V."/>
            <person name="Spatafora J.W."/>
            <person name="Berbee M.L."/>
        </authorList>
    </citation>
    <scope>NUCLEOTIDE SEQUENCE [LARGE SCALE GENOMIC DNA]</scope>
    <source>
        <strain evidence="1 2">JEL478</strain>
    </source>
</reference>
<organism evidence="1 2">
    <name type="scientific">Gonapodya prolifera (strain JEL478)</name>
    <name type="common">Monoblepharis prolifera</name>
    <dbReference type="NCBI Taxonomy" id="1344416"/>
    <lineage>
        <taxon>Eukaryota</taxon>
        <taxon>Fungi</taxon>
        <taxon>Fungi incertae sedis</taxon>
        <taxon>Chytridiomycota</taxon>
        <taxon>Chytridiomycota incertae sedis</taxon>
        <taxon>Monoblepharidomycetes</taxon>
        <taxon>Monoblepharidales</taxon>
        <taxon>Gonapodyaceae</taxon>
        <taxon>Gonapodya</taxon>
    </lineage>
</organism>
<sequence length="186" mass="19282">MYQIGAVQQPQNEYQGLSVVARPSSSAGSIGGYESDASGQSFWGAHSDVDPTHSRAQSMSNIAGYLSPSALSPVRAPGSPNTSITNFLGSATLVGEPALVGSADPFLVDSQPVMDHPSLGAFGLGFGSGSMSVVSPQTPTVNITYYPAGDGRTRSGTEKTSVDLALENLALEALALEEQHRLRGQR</sequence>
<name>A0A139A8S2_GONPJ</name>
<keyword evidence="2" id="KW-1185">Reference proteome</keyword>
<gene>
    <name evidence="1" type="ORF">M427DRAFT_385277</name>
</gene>
<proteinExistence type="predicted"/>
<dbReference type="AlphaFoldDB" id="A0A139A8S2"/>
<evidence type="ECO:0000313" key="2">
    <source>
        <dbReference type="Proteomes" id="UP000070544"/>
    </source>
</evidence>
<evidence type="ECO:0000313" key="1">
    <source>
        <dbReference type="EMBL" id="KXS13078.1"/>
    </source>
</evidence>
<accession>A0A139A8S2</accession>
<dbReference type="Proteomes" id="UP000070544">
    <property type="component" value="Unassembled WGS sequence"/>
</dbReference>
<dbReference type="EMBL" id="KQ965782">
    <property type="protein sequence ID" value="KXS13078.1"/>
    <property type="molecule type" value="Genomic_DNA"/>
</dbReference>